<evidence type="ECO:0000259" key="1">
    <source>
        <dbReference type="PROSITE" id="PS50035"/>
    </source>
</evidence>
<organism evidence="2 3">
    <name type="scientific">Parascaris univalens</name>
    <name type="common">Nematode worm</name>
    <dbReference type="NCBI Taxonomy" id="6257"/>
    <lineage>
        <taxon>Eukaryota</taxon>
        <taxon>Metazoa</taxon>
        <taxon>Ecdysozoa</taxon>
        <taxon>Nematoda</taxon>
        <taxon>Chromadorea</taxon>
        <taxon>Rhabditida</taxon>
        <taxon>Spirurina</taxon>
        <taxon>Ascaridomorpha</taxon>
        <taxon>Ascaridoidea</taxon>
        <taxon>Ascarididae</taxon>
        <taxon>Parascaris</taxon>
    </lineage>
</organism>
<dbReference type="PANTHER" id="PTHR10185">
    <property type="entry name" value="PHOSPHOLIPASE D - RELATED"/>
    <property type="match status" value="1"/>
</dbReference>
<dbReference type="PROSITE" id="PS50035">
    <property type="entry name" value="PLD"/>
    <property type="match status" value="1"/>
</dbReference>
<name>A0A915A651_PARUN</name>
<reference evidence="3" key="1">
    <citation type="submission" date="2022-11" db="UniProtKB">
        <authorList>
            <consortium name="WormBaseParasite"/>
        </authorList>
    </citation>
    <scope>IDENTIFICATION</scope>
</reference>
<dbReference type="SUPFAM" id="SSF56024">
    <property type="entry name" value="Phospholipase D/nuclease"/>
    <property type="match status" value="1"/>
</dbReference>
<sequence>MMRPPQYLEGMNDGKRQPIDKSQFQVFAERKCYTNDDSEYKIEHHRLFLKFAAVLIIPSTAFFVLSEVHNMKKPQLTISPTSDSRTALCAQTCTITIVESIPENVTFGSMSLPESTFNAWNSLIRSSKSNLLIAAYKSSLRGKHVFGSENSQLFSTQGEKIFDSLLESGTEKGVFIRIVENYPPKDKGDNEDAASLEKRGAVRRRHLNFQKILGKGTMHSKFIVSDKTSFYLGSANLDWRSLNQKMELGVIVKECPCLAEDLSNVFDAYWELSSDGTATLDSVRRVNQREASYKD</sequence>
<dbReference type="InterPro" id="IPR025202">
    <property type="entry name" value="PLD-like_dom"/>
</dbReference>
<dbReference type="WBParaSite" id="PgR001X_g027_t01">
    <property type="protein sequence ID" value="PgR001X_g027_t01"/>
    <property type="gene ID" value="PgR001X_g027"/>
</dbReference>
<protein>
    <submittedName>
        <fullName evidence="3">PLD phosphodiesterase domain-containing protein</fullName>
    </submittedName>
</protein>
<evidence type="ECO:0000313" key="2">
    <source>
        <dbReference type="Proteomes" id="UP000887569"/>
    </source>
</evidence>
<evidence type="ECO:0000313" key="3">
    <source>
        <dbReference type="WBParaSite" id="PgR001X_g027_t01"/>
    </source>
</evidence>
<proteinExistence type="predicted"/>
<dbReference type="GO" id="GO:0003824">
    <property type="term" value="F:catalytic activity"/>
    <property type="evidence" value="ECO:0007669"/>
    <property type="project" value="InterPro"/>
</dbReference>
<keyword evidence="2" id="KW-1185">Reference proteome</keyword>
<dbReference type="InterPro" id="IPR001736">
    <property type="entry name" value="PLipase_D/transphosphatidylase"/>
</dbReference>
<dbReference type="Gene3D" id="3.30.870.10">
    <property type="entry name" value="Endonuclease Chain A"/>
    <property type="match status" value="1"/>
</dbReference>
<dbReference type="SMART" id="SM00155">
    <property type="entry name" value="PLDc"/>
    <property type="match status" value="1"/>
</dbReference>
<feature type="domain" description="PLD phosphodiesterase" evidence="1">
    <location>
        <begin position="214"/>
        <end position="241"/>
    </location>
</feature>
<dbReference type="PANTHER" id="PTHR10185:SF25">
    <property type="entry name" value="PLD PHOSPHODIESTERASE DOMAIN-CONTAINING PROTEIN"/>
    <property type="match status" value="1"/>
</dbReference>
<dbReference type="InterPro" id="IPR050874">
    <property type="entry name" value="Diverse_PLD-related"/>
</dbReference>
<dbReference type="Proteomes" id="UP000887569">
    <property type="component" value="Unplaced"/>
</dbReference>
<dbReference type="CDD" id="cd09106">
    <property type="entry name" value="PLDc_vPLD3_4_5_like_1"/>
    <property type="match status" value="1"/>
</dbReference>
<dbReference type="Pfam" id="PF13091">
    <property type="entry name" value="PLDc_2"/>
    <property type="match status" value="1"/>
</dbReference>
<dbReference type="AlphaFoldDB" id="A0A915A651"/>
<accession>A0A915A651</accession>